<gene>
    <name evidence="1" type="ORF">GUITHDRAFT_117985</name>
</gene>
<dbReference type="PaxDb" id="55529-EKX35837"/>
<keyword evidence="3" id="KW-1185">Reference proteome</keyword>
<evidence type="ECO:0000313" key="1">
    <source>
        <dbReference type="EMBL" id="EKX35837.1"/>
    </source>
</evidence>
<reference evidence="1 3" key="1">
    <citation type="journal article" date="2012" name="Nature">
        <title>Algal genomes reveal evolutionary mosaicism and the fate of nucleomorphs.</title>
        <authorList>
            <consortium name="DOE Joint Genome Institute"/>
            <person name="Curtis B.A."/>
            <person name="Tanifuji G."/>
            <person name="Burki F."/>
            <person name="Gruber A."/>
            <person name="Irimia M."/>
            <person name="Maruyama S."/>
            <person name="Arias M.C."/>
            <person name="Ball S.G."/>
            <person name="Gile G.H."/>
            <person name="Hirakawa Y."/>
            <person name="Hopkins J.F."/>
            <person name="Kuo A."/>
            <person name="Rensing S.A."/>
            <person name="Schmutz J."/>
            <person name="Symeonidi A."/>
            <person name="Elias M."/>
            <person name="Eveleigh R.J."/>
            <person name="Herman E.K."/>
            <person name="Klute M.J."/>
            <person name="Nakayama T."/>
            <person name="Obornik M."/>
            <person name="Reyes-Prieto A."/>
            <person name="Armbrust E.V."/>
            <person name="Aves S.J."/>
            <person name="Beiko R.G."/>
            <person name="Coutinho P."/>
            <person name="Dacks J.B."/>
            <person name="Durnford D.G."/>
            <person name="Fast N.M."/>
            <person name="Green B.R."/>
            <person name="Grisdale C.J."/>
            <person name="Hempel F."/>
            <person name="Henrissat B."/>
            <person name="Hoppner M.P."/>
            <person name="Ishida K."/>
            <person name="Kim E."/>
            <person name="Koreny L."/>
            <person name="Kroth P.G."/>
            <person name="Liu Y."/>
            <person name="Malik S.B."/>
            <person name="Maier U.G."/>
            <person name="McRose D."/>
            <person name="Mock T."/>
            <person name="Neilson J.A."/>
            <person name="Onodera N.T."/>
            <person name="Poole A.M."/>
            <person name="Pritham E.J."/>
            <person name="Richards T.A."/>
            <person name="Rocap G."/>
            <person name="Roy S.W."/>
            <person name="Sarai C."/>
            <person name="Schaack S."/>
            <person name="Shirato S."/>
            <person name="Slamovits C.H."/>
            <person name="Spencer D.F."/>
            <person name="Suzuki S."/>
            <person name="Worden A.Z."/>
            <person name="Zauner S."/>
            <person name="Barry K."/>
            <person name="Bell C."/>
            <person name="Bharti A.K."/>
            <person name="Crow J.A."/>
            <person name="Grimwood J."/>
            <person name="Kramer R."/>
            <person name="Lindquist E."/>
            <person name="Lucas S."/>
            <person name="Salamov A."/>
            <person name="McFadden G.I."/>
            <person name="Lane C.E."/>
            <person name="Keeling P.J."/>
            <person name="Gray M.W."/>
            <person name="Grigoriev I.V."/>
            <person name="Archibald J.M."/>
        </authorList>
    </citation>
    <scope>NUCLEOTIDE SEQUENCE</scope>
    <source>
        <strain evidence="1 3">CCMP2712</strain>
    </source>
</reference>
<accession>L1IID0</accession>
<organism evidence="1">
    <name type="scientific">Guillardia theta (strain CCMP2712)</name>
    <name type="common">Cryptophyte</name>
    <dbReference type="NCBI Taxonomy" id="905079"/>
    <lineage>
        <taxon>Eukaryota</taxon>
        <taxon>Cryptophyceae</taxon>
        <taxon>Pyrenomonadales</taxon>
        <taxon>Geminigeraceae</taxon>
        <taxon>Guillardia</taxon>
    </lineage>
</organism>
<reference evidence="2" key="3">
    <citation type="submission" date="2016-03" db="UniProtKB">
        <authorList>
            <consortium name="EnsemblProtists"/>
        </authorList>
    </citation>
    <scope>IDENTIFICATION</scope>
</reference>
<dbReference type="EMBL" id="JH993083">
    <property type="protein sequence ID" value="EKX35837.1"/>
    <property type="molecule type" value="Genomic_DNA"/>
</dbReference>
<protein>
    <submittedName>
        <fullName evidence="1 2">Uncharacterized protein</fullName>
    </submittedName>
</protein>
<dbReference type="RefSeq" id="XP_005822817.1">
    <property type="nucleotide sequence ID" value="XM_005822760.1"/>
</dbReference>
<dbReference type="KEGG" id="gtt:GUITHDRAFT_117985"/>
<dbReference type="AlphaFoldDB" id="L1IID0"/>
<dbReference type="HOGENOM" id="CLU_040486_0_0_1"/>
<name>L1IID0_GUITC</name>
<dbReference type="GeneID" id="17292582"/>
<reference evidence="3" key="2">
    <citation type="submission" date="2012-11" db="EMBL/GenBank/DDBJ databases">
        <authorList>
            <person name="Kuo A."/>
            <person name="Curtis B.A."/>
            <person name="Tanifuji G."/>
            <person name="Burki F."/>
            <person name="Gruber A."/>
            <person name="Irimia M."/>
            <person name="Maruyama S."/>
            <person name="Arias M.C."/>
            <person name="Ball S.G."/>
            <person name="Gile G.H."/>
            <person name="Hirakawa Y."/>
            <person name="Hopkins J.F."/>
            <person name="Rensing S.A."/>
            <person name="Schmutz J."/>
            <person name="Symeonidi A."/>
            <person name="Elias M."/>
            <person name="Eveleigh R.J."/>
            <person name="Herman E.K."/>
            <person name="Klute M.J."/>
            <person name="Nakayama T."/>
            <person name="Obornik M."/>
            <person name="Reyes-Prieto A."/>
            <person name="Armbrust E.V."/>
            <person name="Aves S.J."/>
            <person name="Beiko R.G."/>
            <person name="Coutinho P."/>
            <person name="Dacks J.B."/>
            <person name="Durnford D.G."/>
            <person name="Fast N.M."/>
            <person name="Green B.R."/>
            <person name="Grisdale C."/>
            <person name="Hempe F."/>
            <person name="Henrissat B."/>
            <person name="Hoppner M.P."/>
            <person name="Ishida K.-I."/>
            <person name="Kim E."/>
            <person name="Koreny L."/>
            <person name="Kroth P.G."/>
            <person name="Liu Y."/>
            <person name="Malik S.-B."/>
            <person name="Maier U.G."/>
            <person name="McRose D."/>
            <person name="Mock T."/>
            <person name="Neilson J.A."/>
            <person name="Onodera N.T."/>
            <person name="Poole A.M."/>
            <person name="Pritham E.J."/>
            <person name="Richards T.A."/>
            <person name="Rocap G."/>
            <person name="Roy S.W."/>
            <person name="Sarai C."/>
            <person name="Schaack S."/>
            <person name="Shirato S."/>
            <person name="Slamovits C.H."/>
            <person name="Spencer D.F."/>
            <person name="Suzuki S."/>
            <person name="Worden A.Z."/>
            <person name="Zauner S."/>
            <person name="Barry K."/>
            <person name="Bell C."/>
            <person name="Bharti A.K."/>
            <person name="Crow J.A."/>
            <person name="Grimwood J."/>
            <person name="Kramer R."/>
            <person name="Lindquist E."/>
            <person name="Lucas S."/>
            <person name="Salamov A."/>
            <person name="McFadden G.I."/>
            <person name="Lane C.E."/>
            <person name="Keeling P.J."/>
            <person name="Gray M.W."/>
            <person name="Grigoriev I.V."/>
            <person name="Archibald J.M."/>
        </authorList>
    </citation>
    <scope>NUCLEOTIDE SEQUENCE</scope>
    <source>
        <strain evidence="3">CCMP2712</strain>
    </source>
</reference>
<sequence length="515" mass="58368">MPVWKIIDTKRPVVCCIAVPLDLLVDISRTVLYLSEAVYLCEYAQTIHELSWSCPCPSKGQVCLVARIVEVWANAPAVSPPLFSPKNVGGRDVAGQTAAKAANREQTKSLVELLDDLVPRLVKCRRHRSGLKSGRSVKQLLEDLRVHIGRLLKTPMEVKVIDEVSIDEGITDLVLRRGFLEAQGTLMMTVKLPCFTILSLSHGIRKYFSGIPFSGPVGQSLAHFVPAWDLPKFSEFVRVLVESGGRQISNAEFCLLTFRSNLIQCLPCTVESAWLQDDRYAFLFFSLPEPGPPSKFPSNVDLDALETMYMYDDLASSIAPWDLEKEMHNIEIEQLDSTFCVDWNSLWSNLEIRAALDSVSEQMGARPTQLAARRLQVKQQVKDENGPVVVSEFRIKLPSFLGSYQSEWFGWKQVRLDGTIFKIGDGTFATFCAHSDSPKDALRITEFKFKQEGKMMRCYHTRSITITKENRLFQGHVYPTRSGKQQFEFKLVAQRVEENGKVRRLRERRERSALL</sequence>
<dbReference type="EnsemblProtists" id="EKX35837">
    <property type="protein sequence ID" value="EKX35837"/>
    <property type="gene ID" value="GUITHDRAFT_117985"/>
</dbReference>
<evidence type="ECO:0000313" key="2">
    <source>
        <dbReference type="EnsemblProtists" id="EKX35837"/>
    </source>
</evidence>
<dbReference type="Proteomes" id="UP000011087">
    <property type="component" value="Unassembled WGS sequence"/>
</dbReference>
<evidence type="ECO:0000313" key="3">
    <source>
        <dbReference type="Proteomes" id="UP000011087"/>
    </source>
</evidence>
<proteinExistence type="predicted"/>